<feature type="domain" description="Glycosyl transferase family 28 C-terminal" evidence="1">
    <location>
        <begin position="627"/>
        <end position="768"/>
    </location>
</feature>
<dbReference type="PANTHER" id="PTHR21015">
    <property type="entry name" value="UDP-N-ACETYLGLUCOSAMINE--N-ACETYLMURAMYL-(PENTAPEPTIDE) PYROPHOSPHORYL-UNDECAPRENOL N-ACETYLGLUCOSAMINE TRANSFERASE 1"/>
    <property type="match status" value="1"/>
</dbReference>
<proteinExistence type="predicted"/>
<dbReference type="GO" id="GO:0016758">
    <property type="term" value="F:hexosyltransferase activity"/>
    <property type="evidence" value="ECO:0007669"/>
    <property type="project" value="InterPro"/>
</dbReference>
<protein>
    <submittedName>
        <fullName evidence="2">Mlr3248 protein</fullName>
    </submittedName>
</protein>
<feature type="domain" description="Glycosyl transferase family 28 C-terminal" evidence="1">
    <location>
        <begin position="266"/>
        <end position="347"/>
    </location>
</feature>
<name>A0A6S6ST13_9GAMM</name>
<dbReference type="PANTHER" id="PTHR21015:SF28">
    <property type="entry name" value="SLL1722 PROTEIN"/>
    <property type="match status" value="1"/>
</dbReference>
<evidence type="ECO:0000313" key="2">
    <source>
        <dbReference type="EMBL" id="CAA6809264.1"/>
    </source>
</evidence>
<dbReference type="AlphaFoldDB" id="A0A6S6ST13"/>
<evidence type="ECO:0000259" key="1">
    <source>
        <dbReference type="Pfam" id="PF04101"/>
    </source>
</evidence>
<dbReference type="EMBL" id="CACVAV010000145">
    <property type="protein sequence ID" value="CAA6809264.1"/>
    <property type="molecule type" value="Genomic_DNA"/>
</dbReference>
<accession>A0A6S6ST13</accession>
<dbReference type="Pfam" id="PF04101">
    <property type="entry name" value="Glyco_tran_28_C"/>
    <property type="match status" value="2"/>
</dbReference>
<sequence>MTQKPDSCRLMIYSHDSFGLGHLRRCRAIAHALVDAYKGLSVLILTGSPIIGQFDFKARVDFVRIPGIIKLHNGSYTSLALHIDLEDTLALRESIIHHTARVFAPDIFLVDKEPTGLQGEVLSTLKMLKTTDTLAILGLRDVMDDPQLLEKEWERKDAWPALESLYDELWIYGPEIMGNPLEGISRTALVQHKMHFTGFLQRFLPENIDESSIDIPEQPYVLVTSGGGGDGIDMVDWVLRAYENSHLPEPALIVLGPFMGATERYEFMQRAEKLEQVSMITFSPNLEYLLFNAKAIVAMGGYNTFCEILSFDKPALIIPRSKPRKEQLIRATKAKALNLVSMIDPAEGRETDKMISALRVLSKQPSPSLATYEEYISGLDKITQRFSQLTGLNMPDSHKKASLPNMDVSDSHSQSKPPKVLFYVQYLLGIGHVRRAALVARNMTEQGFDVHVIFGGIPVPEIDFAPASVHYLMPLKSADANFSTLADEHGQIVSDAYKEKRCQQLLGIAADLQPDIVLTETYPFGRRQMRFELIPLLDWTQAQSPRPLVISSIRDILQRRKEKREQESIDLSETYYDKVLVHGDAAFTPLIDSFPPAEKILSKIGYSGYVCPPPPALSNERSGIVASVGGGSIGYELLEAALALYRSGYAADEQWCFMTGPNMPSELAEYLHSCADSRLTVLRMATDFVERLAKAKLSISLGGYNTTMDIIQTGVPSVMMPFEGEEETEQLERAQMLSDAGRIHLVRQCDLNPETLKNAMESALHNETAMPVIDTEGAANSPKLIREWWTKHHG</sequence>
<gene>
    <name evidence="2" type="ORF">HELGO_WM35184</name>
</gene>
<dbReference type="SUPFAM" id="SSF53756">
    <property type="entry name" value="UDP-Glycosyltransferase/glycogen phosphorylase"/>
    <property type="match status" value="2"/>
</dbReference>
<dbReference type="InterPro" id="IPR007235">
    <property type="entry name" value="Glyco_trans_28_C"/>
</dbReference>
<dbReference type="Gene3D" id="3.40.50.2000">
    <property type="entry name" value="Glycogen Phosphorylase B"/>
    <property type="match status" value="2"/>
</dbReference>
<organism evidence="2">
    <name type="scientific">uncultured Thiotrichaceae bacterium</name>
    <dbReference type="NCBI Taxonomy" id="298394"/>
    <lineage>
        <taxon>Bacteria</taxon>
        <taxon>Pseudomonadati</taxon>
        <taxon>Pseudomonadota</taxon>
        <taxon>Gammaproteobacteria</taxon>
        <taxon>Thiotrichales</taxon>
        <taxon>Thiotrichaceae</taxon>
        <taxon>environmental samples</taxon>
    </lineage>
</organism>
<reference evidence="2" key="1">
    <citation type="submission" date="2020-01" db="EMBL/GenBank/DDBJ databases">
        <authorList>
            <person name="Meier V. D."/>
            <person name="Meier V D."/>
        </authorList>
    </citation>
    <scope>NUCLEOTIDE SEQUENCE</scope>
    <source>
        <strain evidence="2">HLG_WM_MAG_08</strain>
    </source>
</reference>